<organism evidence="1 2">
    <name type="scientific">Myroides profundi</name>
    <dbReference type="NCBI Taxonomy" id="480520"/>
    <lineage>
        <taxon>Bacteria</taxon>
        <taxon>Pseudomonadati</taxon>
        <taxon>Bacteroidota</taxon>
        <taxon>Flavobacteriia</taxon>
        <taxon>Flavobacteriales</taxon>
        <taxon>Flavobacteriaceae</taxon>
        <taxon>Myroides</taxon>
    </lineage>
</organism>
<gene>
    <name evidence="1" type="ORF">SAMN04488089_1322</name>
</gene>
<evidence type="ECO:0000313" key="2">
    <source>
        <dbReference type="Proteomes" id="UP000183496"/>
    </source>
</evidence>
<protein>
    <submittedName>
        <fullName evidence="1">Uncharacterized protein</fullName>
    </submittedName>
</protein>
<name>A0AAJ4W775_MYRPR</name>
<evidence type="ECO:0000313" key="1">
    <source>
        <dbReference type="EMBL" id="SER70577.1"/>
    </source>
</evidence>
<keyword evidence="2" id="KW-1185">Reference proteome</keyword>
<proteinExistence type="predicted"/>
<comment type="caution">
    <text evidence="1">The sequence shown here is derived from an EMBL/GenBank/DDBJ whole genome shotgun (WGS) entry which is preliminary data.</text>
</comment>
<sequence>GKDLVYKDKDGNDQTIDLDKLVKANETVTKLIDNKDGTFTYFNEKAIDSDGNVIDEQGVSFKLNDGYALVDMAEYTSTAASDRSYTYNQIVGQNIQNEGEWRYIPQSSVSFNNPVYTLNFKSDVNKTEKRYIQLSSIVKTNFETINDFTVRQHSTVKIVVSTYLNSQLIASYNDYLILPIGGGDPILSKYSKSINIDHLMLLETNNNLEIRVAVESSTFKKNGGDQDGNFAKGDVKLLTFSVKDISFQLFQK</sequence>
<feature type="non-terminal residue" evidence="1">
    <location>
        <position position="1"/>
    </location>
</feature>
<accession>A0AAJ4W775</accession>
<dbReference type="RefSeq" id="WP_175469370.1">
    <property type="nucleotide sequence ID" value="NZ_FOFY01000032.1"/>
</dbReference>
<dbReference type="Proteomes" id="UP000183496">
    <property type="component" value="Unassembled WGS sequence"/>
</dbReference>
<dbReference type="EMBL" id="FOFY01000032">
    <property type="protein sequence ID" value="SER70577.1"/>
    <property type="molecule type" value="Genomic_DNA"/>
</dbReference>
<dbReference type="AlphaFoldDB" id="A0AAJ4W775"/>
<reference evidence="1 2" key="1">
    <citation type="submission" date="2016-10" db="EMBL/GenBank/DDBJ databases">
        <authorList>
            <person name="Varghese N."/>
            <person name="Submissions S."/>
        </authorList>
    </citation>
    <scope>NUCLEOTIDE SEQUENCE [LARGE SCALE GENOMIC DNA]</scope>
    <source>
        <strain evidence="2">DSM 19823 / KCTC 23066 / CCTCC M 208030 / D25</strain>
    </source>
</reference>